<evidence type="ECO:0000259" key="1">
    <source>
        <dbReference type="Pfam" id="PF00961"/>
    </source>
</evidence>
<dbReference type="InterPro" id="IPR004860">
    <property type="entry name" value="LAGLIDADG_dom"/>
</dbReference>
<dbReference type="GO" id="GO:0004519">
    <property type="term" value="F:endonuclease activity"/>
    <property type="evidence" value="ECO:0007669"/>
    <property type="project" value="InterPro"/>
</dbReference>
<dbReference type="STRING" id="1798499.A3C95_01155"/>
<dbReference type="SUPFAM" id="SSF55608">
    <property type="entry name" value="Homing endonucleases"/>
    <property type="match status" value="1"/>
</dbReference>
<comment type="caution">
    <text evidence="2">The sequence shown here is derived from an EMBL/GenBank/DDBJ whole genome shotgun (WGS) entry which is preliminary data.</text>
</comment>
<proteinExistence type="predicted"/>
<dbReference type="AlphaFoldDB" id="A0A1F6E223"/>
<dbReference type="PANTHER" id="PTHR36181:SF2">
    <property type="entry name" value="INTRON-ENCODED ENDONUCLEASE AI3-RELATED"/>
    <property type="match status" value="1"/>
</dbReference>
<dbReference type="Pfam" id="PF00961">
    <property type="entry name" value="LAGLIDADG_1"/>
    <property type="match status" value="1"/>
</dbReference>
<accession>A0A1F6E223</accession>
<gene>
    <name evidence="2" type="ORF">A3C95_01155</name>
</gene>
<dbReference type="Proteomes" id="UP000177107">
    <property type="component" value="Unassembled WGS sequence"/>
</dbReference>
<name>A0A1F6E223_9BACT</name>
<dbReference type="InterPro" id="IPR027434">
    <property type="entry name" value="Homing_endonucl"/>
</dbReference>
<sequence>MRRHNTPTLKTNVRNLNEYISGFSDGEGCFSVSFSKRDKFLIGWETKPSFCVAQNHDRAEVLFLMHKKFGCGFMRRDAKDRTLKYEVRSLNDLLTKVIPHFENYPLRSGKSKDFKLFKQVCLLMDKGRHTTLNGLKEITRLAFKMNPSGMRKYKRDEILARARYQMKI</sequence>
<reference evidence="2 3" key="1">
    <citation type="journal article" date="2016" name="Nat. Commun.">
        <title>Thousands of microbial genomes shed light on interconnected biogeochemical processes in an aquifer system.</title>
        <authorList>
            <person name="Anantharaman K."/>
            <person name="Brown C.T."/>
            <person name="Hug L.A."/>
            <person name="Sharon I."/>
            <person name="Castelle C.J."/>
            <person name="Probst A.J."/>
            <person name="Thomas B.C."/>
            <person name="Singh A."/>
            <person name="Wilkins M.J."/>
            <person name="Karaoz U."/>
            <person name="Brodie E.L."/>
            <person name="Williams K.H."/>
            <person name="Hubbard S.S."/>
            <person name="Banfield J.F."/>
        </authorList>
    </citation>
    <scope>NUCLEOTIDE SEQUENCE [LARGE SCALE GENOMIC DNA]</scope>
</reference>
<dbReference type="PANTHER" id="PTHR36181">
    <property type="entry name" value="INTRON-ENCODED ENDONUCLEASE AI3-RELATED"/>
    <property type="match status" value="1"/>
</dbReference>
<evidence type="ECO:0000313" key="2">
    <source>
        <dbReference type="EMBL" id="OGG67754.1"/>
    </source>
</evidence>
<dbReference type="Gene3D" id="3.10.28.10">
    <property type="entry name" value="Homing endonucleases"/>
    <property type="match status" value="1"/>
</dbReference>
<dbReference type="EMBL" id="MFLM01000025">
    <property type="protein sequence ID" value="OGG67754.1"/>
    <property type="molecule type" value="Genomic_DNA"/>
</dbReference>
<feature type="domain" description="Homing endonuclease LAGLIDADG" evidence="1">
    <location>
        <begin position="20"/>
        <end position="121"/>
    </location>
</feature>
<protein>
    <recommendedName>
        <fullName evidence="1">Homing endonuclease LAGLIDADG domain-containing protein</fullName>
    </recommendedName>
</protein>
<evidence type="ECO:0000313" key="3">
    <source>
        <dbReference type="Proteomes" id="UP000177107"/>
    </source>
</evidence>
<dbReference type="InterPro" id="IPR051289">
    <property type="entry name" value="LAGLIDADG_Endonuclease"/>
</dbReference>
<organism evidence="2 3">
    <name type="scientific">Candidatus Kaiserbacteria bacterium RIFCSPHIGHO2_02_FULL_56_30</name>
    <dbReference type="NCBI Taxonomy" id="1798499"/>
    <lineage>
        <taxon>Bacteria</taxon>
        <taxon>Candidatus Kaiseribacteriota</taxon>
    </lineage>
</organism>